<evidence type="ECO:0000313" key="1">
    <source>
        <dbReference type="EMBL" id="QPB44450.1"/>
    </source>
</evidence>
<dbReference type="EMBL" id="MW018138">
    <property type="protein sequence ID" value="QPB44450.1"/>
    <property type="molecule type" value="Genomic_DNA"/>
</dbReference>
<dbReference type="KEGG" id="vg:80543646"/>
<name>A0A7S7YEU0_9VIRU</name>
<protein>
    <submittedName>
        <fullName evidence="1">Uncharacterized protein</fullName>
    </submittedName>
</protein>
<accession>A0A7S7YEU0</accession>
<proteinExistence type="predicted"/>
<evidence type="ECO:0000313" key="2">
    <source>
        <dbReference type="Proteomes" id="UP001162098"/>
    </source>
</evidence>
<reference evidence="1 2" key="1">
    <citation type="submission" date="2020-09" db="EMBL/GenBank/DDBJ databases">
        <authorList>
            <person name="Zhang R."/>
            <person name="Garcia K."/>
            <person name="Ogata H."/>
        </authorList>
    </citation>
    <scope>NUCLEOTIDE SEQUENCE [LARGE SCALE GENOMIC DNA]</scope>
    <source>
        <strain evidence="2">stheno</strain>
    </source>
</reference>
<dbReference type="Proteomes" id="UP001162098">
    <property type="component" value="Segment"/>
</dbReference>
<organism evidence="1 2">
    <name type="scientific">Medusavirus stheno T3</name>
    <dbReference type="NCBI Taxonomy" id="3069717"/>
    <lineage>
        <taxon>Viruses</taxon>
        <taxon>Varidnaviria</taxon>
        <taxon>Bamfordvirae</taxon>
        <taxon>Nucleocytoviricota</taxon>
        <taxon>Megaviricetes</taxon>
        <taxon>Mamonoviridae</taxon>
        <taxon>Medusavirus</taxon>
        <taxon>Medusavirus sthenus</taxon>
    </lineage>
</organism>
<keyword evidence="2" id="KW-1185">Reference proteome</keyword>
<sequence>MEDACIHPGDSTQAIVWSILRCAHKGHIEHVEEAITEHRERLTGLCLDGLTDCCNATTAGVAYMDLMTGLDWKIAKQHATKTLEHLAEYCKSEEAVEFVLRYSTLFQPWNETRDFWNEVDCAAACHENDAMKRVSRLHNGWCAF</sequence>